<organism evidence="1 2">
    <name type="scientific">Araneus ventricosus</name>
    <name type="common">Orbweaver spider</name>
    <name type="synonym">Epeira ventricosa</name>
    <dbReference type="NCBI Taxonomy" id="182803"/>
    <lineage>
        <taxon>Eukaryota</taxon>
        <taxon>Metazoa</taxon>
        <taxon>Ecdysozoa</taxon>
        <taxon>Arthropoda</taxon>
        <taxon>Chelicerata</taxon>
        <taxon>Arachnida</taxon>
        <taxon>Araneae</taxon>
        <taxon>Araneomorphae</taxon>
        <taxon>Entelegynae</taxon>
        <taxon>Araneoidea</taxon>
        <taxon>Araneidae</taxon>
        <taxon>Araneus</taxon>
    </lineage>
</organism>
<evidence type="ECO:0000313" key="2">
    <source>
        <dbReference type="Proteomes" id="UP000499080"/>
    </source>
</evidence>
<name>A0A4Y2BAE9_ARAVE</name>
<protein>
    <submittedName>
        <fullName evidence="1">Uncharacterized protein</fullName>
    </submittedName>
</protein>
<reference evidence="1 2" key="1">
    <citation type="journal article" date="2019" name="Sci. Rep.">
        <title>Orb-weaving spider Araneus ventricosus genome elucidates the spidroin gene catalogue.</title>
        <authorList>
            <person name="Kono N."/>
            <person name="Nakamura H."/>
            <person name="Ohtoshi R."/>
            <person name="Moran D.A.P."/>
            <person name="Shinohara A."/>
            <person name="Yoshida Y."/>
            <person name="Fujiwara M."/>
            <person name="Mori M."/>
            <person name="Tomita M."/>
            <person name="Arakawa K."/>
        </authorList>
    </citation>
    <scope>NUCLEOTIDE SEQUENCE [LARGE SCALE GENOMIC DNA]</scope>
</reference>
<dbReference type="Proteomes" id="UP000499080">
    <property type="component" value="Unassembled WGS sequence"/>
</dbReference>
<evidence type="ECO:0000313" key="1">
    <source>
        <dbReference type="EMBL" id="GBL88399.1"/>
    </source>
</evidence>
<proteinExistence type="predicted"/>
<sequence>MCFEATRAPFWATLFLITIRLRRQDPSQCSFYRFHHHTSGRIIDYGQHTMQHICGICRIFDGILDYPLLKRAQLSGNVHSRKNSIGLSIAPEVY</sequence>
<comment type="caution">
    <text evidence="1">The sequence shown here is derived from an EMBL/GenBank/DDBJ whole genome shotgun (WGS) entry which is preliminary data.</text>
</comment>
<gene>
    <name evidence="1" type="ORF">AVEN_103048_1</name>
</gene>
<dbReference type="EMBL" id="BGPR01000059">
    <property type="protein sequence ID" value="GBL88399.1"/>
    <property type="molecule type" value="Genomic_DNA"/>
</dbReference>
<keyword evidence="2" id="KW-1185">Reference proteome</keyword>
<accession>A0A4Y2BAE9</accession>
<dbReference type="AlphaFoldDB" id="A0A4Y2BAE9"/>